<organism evidence="1 2">
    <name type="scientific">Aspergillus bertholletiae</name>
    <dbReference type="NCBI Taxonomy" id="1226010"/>
    <lineage>
        <taxon>Eukaryota</taxon>
        <taxon>Fungi</taxon>
        <taxon>Dikarya</taxon>
        <taxon>Ascomycota</taxon>
        <taxon>Pezizomycotina</taxon>
        <taxon>Eurotiomycetes</taxon>
        <taxon>Eurotiomycetidae</taxon>
        <taxon>Eurotiales</taxon>
        <taxon>Aspergillaceae</taxon>
        <taxon>Aspergillus</taxon>
        <taxon>Aspergillus subgen. Circumdati</taxon>
    </lineage>
</organism>
<reference evidence="1 2" key="1">
    <citation type="submission" date="2019-04" db="EMBL/GenBank/DDBJ databases">
        <title>Friends and foes A comparative genomics studyof 23 Aspergillus species from section Flavi.</title>
        <authorList>
            <consortium name="DOE Joint Genome Institute"/>
            <person name="Kjaerbolling I."/>
            <person name="Vesth T."/>
            <person name="Frisvad J.C."/>
            <person name="Nybo J.L."/>
            <person name="Theobald S."/>
            <person name="Kildgaard S."/>
            <person name="Isbrandt T."/>
            <person name="Kuo A."/>
            <person name="Sato A."/>
            <person name="Lyhne E.K."/>
            <person name="Kogle M.E."/>
            <person name="Wiebenga A."/>
            <person name="Kun R.S."/>
            <person name="Lubbers R.J."/>
            <person name="Makela M.R."/>
            <person name="Barry K."/>
            <person name="Chovatia M."/>
            <person name="Clum A."/>
            <person name="Daum C."/>
            <person name="Haridas S."/>
            <person name="He G."/>
            <person name="LaButti K."/>
            <person name="Lipzen A."/>
            <person name="Mondo S."/>
            <person name="Riley R."/>
            <person name="Salamov A."/>
            <person name="Simmons B.A."/>
            <person name="Magnuson J.K."/>
            <person name="Henrissat B."/>
            <person name="Mortensen U.H."/>
            <person name="Larsen T.O."/>
            <person name="Devries R.P."/>
            <person name="Grigoriev I.V."/>
            <person name="Machida M."/>
            <person name="Baker S.E."/>
            <person name="Andersen M.R."/>
        </authorList>
    </citation>
    <scope>NUCLEOTIDE SEQUENCE [LARGE SCALE GENOMIC DNA]</scope>
    <source>
        <strain evidence="1 2">IBT 29228</strain>
    </source>
</reference>
<dbReference type="Proteomes" id="UP000326198">
    <property type="component" value="Unassembled WGS sequence"/>
</dbReference>
<proteinExistence type="predicted"/>
<gene>
    <name evidence="1" type="ORF">BDV26DRAFT_256352</name>
</gene>
<evidence type="ECO:0000313" key="2">
    <source>
        <dbReference type="Proteomes" id="UP000326198"/>
    </source>
</evidence>
<sequence length="52" mass="5730">MHVYHLISFLISIRCTAFVGALILLPKVSLCLILLFLCGEVNVLTNVGDEQV</sequence>
<protein>
    <submittedName>
        <fullName evidence="1">Uncharacterized protein</fullName>
    </submittedName>
</protein>
<keyword evidence="2" id="KW-1185">Reference proteome</keyword>
<evidence type="ECO:0000313" key="1">
    <source>
        <dbReference type="EMBL" id="KAE8381028.1"/>
    </source>
</evidence>
<dbReference type="EMBL" id="ML736175">
    <property type="protein sequence ID" value="KAE8381028.1"/>
    <property type="molecule type" value="Genomic_DNA"/>
</dbReference>
<accession>A0A5N7BH32</accession>
<dbReference type="AlphaFoldDB" id="A0A5N7BH32"/>
<name>A0A5N7BH32_9EURO</name>